<dbReference type="PANTHER" id="PTHR31126">
    <property type="entry name" value="TYROSINE-PROTEIN PHOSPHATASE"/>
    <property type="match status" value="1"/>
</dbReference>
<gene>
    <name evidence="4" type="ORF">GGQ67_004247</name>
</gene>
<name>A0A7W6CY25_9HYPH</name>
<dbReference type="Pfam" id="PF22741">
    <property type="entry name" value="PTP-NADK"/>
    <property type="match status" value="1"/>
</dbReference>
<evidence type="ECO:0000256" key="1">
    <source>
        <dbReference type="ARBA" id="ARBA00009580"/>
    </source>
</evidence>
<protein>
    <submittedName>
        <fullName evidence="4">Protein tyrosine/serine phosphatase</fullName>
    </submittedName>
</protein>
<accession>A0A7W6CY25</accession>
<dbReference type="AlphaFoldDB" id="A0A7W6CY25"/>
<dbReference type="Gene3D" id="3.90.190.10">
    <property type="entry name" value="Protein tyrosine phosphatase superfamily"/>
    <property type="match status" value="1"/>
</dbReference>
<sequence length="217" mass="23640">MRALKRLRVPRPVKVIGGLVLLAALTFGGYAGYLQFTGNFHTVVAGQFYRSAQPSPAQLERYIRDYGIKTVINLRGNAGYAKWWAEEVAVAERLGVKHVDFGMSASKILSAERADELLAIMRDAPKPILVHCLSGADRTGLASVMYSQQIANMKEDVAERQLSFAFGHVGIPVLSSAYAMDKTWKNLEKHFGVGESEGTAPVRDVQAETIGTDRGAG</sequence>
<evidence type="ECO:0000259" key="3">
    <source>
        <dbReference type="Pfam" id="PF22741"/>
    </source>
</evidence>
<dbReference type="GO" id="GO:0016791">
    <property type="term" value="F:phosphatase activity"/>
    <property type="evidence" value="ECO:0007669"/>
    <property type="project" value="TreeGrafter"/>
</dbReference>
<dbReference type="PROSITE" id="PS00383">
    <property type="entry name" value="TYR_PHOSPHATASE_1"/>
    <property type="match status" value="1"/>
</dbReference>
<reference evidence="4 5" key="1">
    <citation type="submission" date="2020-08" db="EMBL/GenBank/DDBJ databases">
        <title>Genomic Encyclopedia of Type Strains, Phase IV (KMG-IV): sequencing the most valuable type-strain genomes for metagenomic binning, comparative biology and taxonomic classification.</title>
        <authorList>
            <person name="Goeker M."/>
        </authorList>
    </citation>
    <scope>NUCLEOTIDE SEQUENCE [LARGE SCALE GENOMIC DNA]</scope>
    <source>
        <strain evidence="4 5">DSM 26575</strain>
    </source>
</reference>
<feature type="domain" description="DSP-PTPase phosphatase fused to NAD+ Kinase" evidence="3">
    <location>
        <begin position="47"/>
        <end position="155"/>
    </location>
</feature>
<proteinExistence type="inferred from homology"/>
<evidence type="ECO:0000313" key="4">
    <source>
        <dbReference type="EMBL" id="MBB3966559.1"/>
    </source>
</evidence>
<evidence type="ECO:0000313" key="5">
    <source>
        <dbReference type="Proteomes" id="UP000582090"/>
    </source>
</evidence>
<evidence type="ECO:0000256" key="2">
    <source>
        <dbReference type="SAM" id="MobiDB-lite"/>
    </source>
</evidence>
<dbReference type="SUPFAM" id="SSF52799">
    <property type="entry name" value="(Phosphotyrosine protein) phosphatases II"/>
    <property type="match status" value="1"/>
</dbReference>
<dbReference type="EMBL" id="JACIDW010000019">
    <property type="protein sequence ID" value="MBB3966559.1"/>
    <property type="molecule type" value="Genomic_DNA"/>
</dbReference>
<dbReference type="InterPro" id="IPR055214">
    <property type="entry name" value="PTP-NADK"/>
</dbReference>
<dbReference type="InterPro" id="IPR016130">
    <property type="entry name" value="Tyr_Pase_AS"/>
</dbReference>
<feature type="region of interest" description="Disordered" evidence="2">
    <location>
        <begin position="195"/>
        <end position="217"/>
    </location>
</feature>
<organism evidence="4 5">
    <name type="scientific">Rhizobium metallidurans</name>
    <dbReference type="NCBI Taxonomy" id="1265931"/>
    <lineage>
        <taxon>Bacteria</taxon>
        <taxon>Pseudomonadati</taxon>
        <taxon>Pseudomonadota</taxon>
        <taxon>Alphaproteobacteria</taxon>
        <taxon>Hyphomicrobiales</taxon>
        <taxon>Rhizobiaceae</taxon>
        <taxon>Rhizobium/Agrobacterium group</taxon>
        <taxon>Rhizobium</taxon>
    </lineage>
</organism>
<dbReference type="InterPro" id="IPR029021">
    <property type="entry name" value="Prot-tyrosine_phosphatase-like"/>
</dbReference>
<dbReference type="PANTHER" id="PTHR31126:SF72">
    <property type="entry name" value="DUAL SPECIFICITY PROTEIN PHOSPHATASE TPBA"/>
    <property type="match status" value="1"/>
</dbReference>
<comment type="caution">
    <text evidence="4">The sequence shown here is derived from an EMBL/GenBank/DDBJ whole genome shotgun (WGS) entry which is preliminary data.</text>
</comment>
<dbReference type="Proteomes" id="UP000582090">
    <property type="component" value="Unassembled WGS sequence"/>
</dbReference>
<comment type="similarity">
    <text evidence="1">Belongs to the protein-tyrosine phosphatase family.</text>
</comment>
<keyword evidence="5" id="KW-1185">Reference proteome</keyword>